<feature type="transmembrane region" description="Helical" evidence="1">
    <location>
        <begin position="144"/>
        <end position="164"/>
    </location>
</feature>
<feature type="transmembrane region" description="Helical" evidence="1">
    <location>
        <begin position="259"/>
        <end position="276"/>
    </location>
</feature>
<keyword evidence="5" id="KW-1185">Reference proteome</keyword>
<evidence type="ECO:0000259" key="3">
    <source>
        <dbReference type="Pfam" id="PF19040"/>
    </source>
</evidence>
<dbReference type="Pfam" id="PF19040">
    <property type="entry name" value="SGNH"/>
    <property type="match status" value="1"/>
</dbReference>
<dbReference type="AlphaFoldDB" id="A0A7W6KH49"/>
<feature type="domain" description="Acyltransferase 3" evidence="2">
    <location>
        <begin position="7"/>
        <end position="339"/>
    </location>
</feature>
<comment type="caution">
    <text evidence="4">The sequence shown here is derived from an EMBL/GenBank/DDBJ whole genome shotgun (WGS) entry which is preliminary data.</text>
</comment>
<evidence type="ECO:0000259" key="2">
    <source>
        <dbReference type="Pfam" id="PF01757"/>
    </source>
</evidence>
<name>A0A7W6KH49_9HYPH</name>
<feature type="transmembrane region" description="Helical" evidence="1">
    <location>
        <begin position="80"/>
        <end position="100"/>
    </location>
</feature>
<feature type="transmembrane region" description="Helical" evidence="1">
    <location>
        <begin position="232"/>
        <end position="253"/>
    </location>
</feature>
<keyword evidence="1" id="KW-0472">Membrane</keyword>
<dbReference type="GO" id="GO:0016747">
    <property type="term" value="F:acyltransferase activity, transferring groups other than amino-acyl groups"/>
    <property type="evidence" value="ECO:0007669"/>
    <property type="project" value="InterPro"/>
</dbReference>
<protein>
    <submittedName>
        <fullName evidence="4">Peptidoglycan/LPS O-acetylase OafA/YrhL</fullName>
    </submittedName>
</protein>
<accession>A0A7W6KH49</accession>
<feature type="transmembrane region" description="Helical" evidence="1">
    <location>
        <begin position="171"/>
        <end position="193"/>
    </location>
</feature>
<dbReference type="PANTHER" id="PTHR23028">
    <property type="entry name" value="ACETYLTRANSFERASE"/>
    <property type="match status" value="1"/>
</dbReference>
<reference evidence="4 5" key="1">
    <citation type="submission" date="2020-08" db="EMBL/GenBank/DDBJ databases">
        <title>Genomic Encyclopedia of Type Strains, Phase IV (KMG-IV): sequencing the most valuable type-strain genomes for metagenomic binning, comparative biology and taxonomic classification.</title>
        <authorList>
            <person name="Goeker M."/>
        </authorList>
    </citation>
    <scope>NUCLEOTIDE SEQUENCE [LARGE SCALE GENOMIC DNA]</scope>
    <source>
        <strain evidence="4 5">DSM 28101</strain>
    </source>
</reference>
<dbReference type="InterPro" id="IPR043968">
    <property type="entry name" value="SGNH"/>
</dbReference>
<dbReference type="PANTHER" id="PTHR23028:SF53">
    <property type="entry name" value="ACYL_TRANSF_3 DOMAIN-CONTAINING PROTEIN"/>
    <property type="match status" value="1"/>
</dbReference>
<evidence type="ECO:0000313" key="5">
    <source>
        <dbReference type="Proteomes" id="UP000530571"/>
    </source>
</evidence>
<feature type="transmembrane region" description="Helical" evidence="1">
    <location>
        <begin position="322"/>
        <end position="343"/>
    </location>
</feature>
<dbReference type="Pfam" id="PF01757">
    <property type="entry name" value="Acyl_transf_3"/>
    <property type="match status" value="1"/>
</dbReference>
<keyword evidence="1" id="KW-0812">Transmembrane</keyword>
<dbReference type="EMBL" id="JACIDZ010000001">
    <property type="protein sequence ID" value="MBB4120124.1"/>
    <property type="molecule type" value="Genomic_DNA"/>
</dbReference>
<dbReference type="Proteomes" id="UP000530571">
    <property type="component" value="Unassembled WGS sequence"/>
</dbReference>
<dbReference type="GO" id="GO:0016020">
    <property type="term" value="C:membrane"/>
    <property type="evidence" value="ECO:0007669"/>
    <property type="project" value="TreeGrafter"/>
</dbReference>
<proteinExistence type="predicted"/>
<feature type="transmembrane region" description="Helical" evidence="1">
    <location>
        <begin position="35"/>
        <end position="59"/>
    </location>
</feature>
<dbReference type="GO" id="GO:0009103">
    <property type="term" value="P:lipopolysaccharide biosynthetic process"/>
    <property type="evidence" value="ECO:0007669"/>
    <property type="project" value="TreeGrafter"/>
</dbReference>
<gene>
    <name evidence="4" type="ORF">GGR30_000019</name>
</gene>
<dbReference type="InterPro" id="IPR050879">
    <property type="entry name" value="Acyltransferase_3"/>
</dbReference>
<feature type="domain" description="SGNH" evidence="3">
    <location>
        <begin position="438"/>
        <end position="634"/>
    </location>
</feature>
<feature type="transmembrane region" description="Helical" evidence="1">
    <location>
        <begin position="297"/>
        <end position="316"/>
    </location>
</feature>
<dbReference type="InterPro" id="IPR002656">
    <property type="entry name" value="Acyl_transf_3_dom"/>
</dbReference>
<feature type="transmembrane region" description="Helical" evidence="1">
    <location>
        <begin position="355"/>
        <end position="373"/>
    </location>
</feature>
<dbReference type="RefSeq" id="WP_183480875.1">
    <property type="nucleotide sequence ID" value="NZ_JACIDZ010000001.1"/>
</dbReference>
<organism evidence="4 5">
    <name type="scientific">Martelella radicis</name>
    <dbReference type="NCBI Taxonomy" id="1397476"/>
    <lineage>
        <taxon>Bacteria</taxon>
        <taxon>Pseudomonadati</taxon>
        <taxon>Pseudomonadota</taxon>
        <taxon>Alphaproteobacteria</taxon>
        <taxon>Hyphomicrobiales</taxon>
        <taxon>Aurantimonadaceae</taxon>
        <taxon>Martelella</taxon>
    </lineage>
</organism>
<evidence type="ECO:0000256" key="1">
    <source>
        <dbReference type="SAM" id="Phobius"/>
    </source>
</evidence>
<evidence type="ECO:0000313" key="4">
    <source>
        <dbReference type="EMBL" id="MBB4120124.1"/>
    </source>
</evidence>
<sequence>MSLRYRPEIDGLRTIAVISVIVYHLKIPFLEDYFLSGGFLGVDLFFVLSGYLITGIILTELESTGRFSFTKFYMRRARRILPPLLLVMAAMIPLALWILLPSELIRFGNSLVAALGFYSNVYWFFELGEYGAQSGLLQPFLHTWSLSIEEQFYLIFPLVLLALSKIRSARWMGLVLIVLLIVSFVLAQATTYFKPPLSFFSPVSRAWELLAGALLALVALKRPDFLRASRAGLFVPAAMLALLLYTIFTTRLAEAEHPGLSTIPVILATCGLIWFADPREPVTRLLSTRGFVMIGKLSYSLYLWHYPIFAFGRLRSIEEPTWIAMTSWVVLTFACAWAGYALIEKPFRFRVSTRLFIPTLACFVIGIVGFSFASDRFAGFPGRYSDLAERYGENQFDPDLMSEESMSILDQLAVNETIGRWNAGKRSKHGLEDIWYTDPEKKNVLLVGNSHSKDLFNALYLNRDKIPDYEFARLAYTADFNQPEIEEMFDVPNFKEADVVVFAPKYRSTSIDAVKQLVPRLKDLGKEVIIVGNTAEFISPSRMSIFDWYLLRHKGDVDLTEINKLGYRFEAVEAQVYSRILAEIADTNGVKFYDRRALLCDDEARTCTLVREDGRRTMYDDTHWTLEGAELFGKRAVEAGWFQNEQPSG</sequence>
<feature type="transmembrane region" description="Helical" evidence="1">
    <location>
        <begin position="199"/>
        <end position="220"/>
    </location>
</feature>
<keyword evidence="1" id="KW-1133">Transmembrane helix</keyword>